<dbReference type="HOGENOM" id="CLU_625576_0_0_1"/>
<keyword evidence="3" id="KW-1185">Reference proteome</keyword>
<feature type="region of interest" description="Disordered" evidence="1">
    <location>
        <begin position="48"/>
        <end position="83"/>
    </location>
</feature>
<dbReference type="STRING" id="686832.A0A0C3C6N3"/>
<accession>A0A0C3C6N3</accession>
<protein>
    <submittedName>
        <fullName evidence="2">Uncharacterized protein</fullName>
    </submittedName>
</protein>
<name>A0A0C3C6N3_HEBCY</name>
<sequence length="417" mass="46681">MSASAVGFSRFQAIVTAKPLNGIGPPVLPEPIYPSPYEKWEVRFQNGKRTRELDDAGSKQAAKKTKRITEDDGGSTKEPTTRYQSREELLEALRMRFKQGPAVEFHGMYELIDPELSHKSRIQLVAYEIWKTTGYRFTVKDHPQVANGHKTRFWCSQDDAHRSKSSRAARKAQGDCYKPRVTSGGDAMAKARYPCRSRLLISSRDAKVPGIGSITVRMHHHVAHEPYADSNIRVYDGWESGWPVPRESPVSRGVNKQRAADSRDDDDGDSGGEESSPGDIYEPVDEGTQEDAHPPVPPIPSEPSHSLPPLVEKYHARMNTHIKNLREFCEGLEYQLQFNDYRMLDVLEQEGGSFLTLVADCLKKEGRLVSPDQPTYALLDTGQPLREGIASVSSLTTTDSHRTYDGSQGINPRALNY</sequence>
<organism evidence="2 3">
    <name type="scientific">Hebeloma cylindrosporum</name>
    <dbReference type="NCBI Taxonomy" id="76867"/>
    <lineage>
        <taxon>Eukaryota</taxon>
        <taxon>Fungi</taxon>
        <taxon>Dikarya</taxon>
        <taxon>Basidiomycota</taxon>
        <taxon>Agaricomycotina</taxon>
        <taxon>Agaricomycetes</taxon>
        <taxon>Agaricomycetidae</taxon>
        <taxon>Agaricales</taxon>
        <taxon>Agaricineae</taxon>
        <taxon>Hymenogastraceae</taxon>
        <taxon>Hebeloma</taxon>
    </lineage>
</organism>
<reference evidence="3" key="2">
    <citation type="submission" date="2015-01" db="EMBL/GenBank/DDBJ databases">
        <title>Evolutionary Origins and Diversification of the Mycorrhizal Mutualists.</title>
        <authorList>
            <consortium name="DOE Joint Genome Institute"/>
            <consortium name="Mycorrhizal Genomics Consortium"/>
            <person name="Kohler A."/>
            <person name="Kuo A."/>
            <person name="Nagy L.G."/>
            <person name="Floudas D."/>
            <person name="Copeland A."/>
            <person name="Barry K.W."/>
            <person name="Cichocki N."/>
            <person name="Veneault-Fourrey C."/>
            <person name="LaButti K."/>
            <person name="Lindquist E.A."/>
            <person name="Lipzen A."/>
            <person name="Lundell T."/>
            <person name="Morin E."/>
            <person name="Murat C."/>
            <person name="Riley R."/>
            <person name="Ohm R."/>
            <person name="Sun H."/>
            <person name="Tunlid A."/>
            <person name="Henrissat B."/>
            <person name="Grigoriev I.V."/>
            <person name="Hibbett D.S."/>
            <person name="Martin F."/>
        </authorList>
    </citation>
    <scope>NUCLEOTIDE SEQUENCE [LARGE SCALE GENOMIC DNA]</scope>
    <source>
        <strain evidence="3">h7</strain>
    </source>
</reference>
<dbReference type="Proteomes" id="UP000053424">
    <property type="component" value="Unassembled WGS sequence"/>
</dbReference>
<gene>
    <name evidence="2" type="ORF">M413DRAFT_447192</name>
</gene>
<dbReference type="EMBL" id="KN831786">
    <property type="protein sequence ID" value="KIM39241.1"/>
    <property type="molecule type" value="Genomic_DNA"/>
</dbReference>
<dbReference type="AlphaFoldDB" id="A0A0C3C6N3"/>
<evidence type="ECO:0000256" key="1">
    <source>
        <dbReference type="SAM" id="MobiDB-lite"/>
    </source>
</evidence>
<feature type="region of interest" description="Disordered" evidence="1">
    <location>
        <begin position="243"/>
        <end position="308"/>
    </location>
</feature>
<reference evidence="2 3" key="1">
    <citation type="submission" date="2014-04" db="EMBL/GenBank/DDBJ databases">
        <authorList>
            <consortium name="DOE Joint Genome Institute"/>
            <person name="Kuo A."/>
            <person name="Gay G."/>
            <person name="Dore J."/>
            <person name="Kohler A."/>
            <person name="Nagy L.G."/>
            <person name="Floudas D."/>
            <person name="Copeland A."/>
            <person name="Barry K.W."/>
            <person name="Cichocki N."/>
            <person name="Veneault-Fourrey C."/>
            <person name="LaButti K."/>
            <person name="Lindquist E.A."/>
            <person name="Lipzen A."/>
            <person name="Lundell T."/>
            <person name="Morin E."/>
            <person name="Murat C."/>
            <person name="Sun H."/>
            <person name="Tunlid A."/>
            <person name="Henrissat B."/>
            <person name="Grigoriev I.V."/>
            <person name="Hibbett D.S."/>
            <person name="Martin F."/>
            <person name="Nordberg H.P."/>
            <person name="Cantor M.N."/>
            <person name="Hua S.X."/>
        </authorList>
    </citation>
    <scope>NUCLEOTIDE SEQUENCE [LARGE SCALE GENOMIC DNA]</scope>
    <source>
        <strain evidence="3">h7</strain>
    </source>
</reference>
<evidence type="ECO:0000313" key="2">
    <source>
        <dbReference type="EMBL" id="KIM39241.1"/>
    </source>
</evidence>
<feature type="region of interest" description="Disordered" evidence="1">
    <location>
        <begin position="396"/>
        <end position="417"/>
    </location>
</feature>
<feature type="compositionally biased region" description="Acidic residues" evidence="1">
    <location>
        <begin position="263"/>
        <end position="272"/>
    </location>
</feature>
<evidence type="ECO:0000313" key="3">
    <source>
        <dbReference type="Proteomes" id="UP000053424"/>
    </source>
</evidence>
<dbReference type="OrthoDB" id="3205748at2759"/>
<proteinExistence type="predicted"/>